<feature type="domain" description="F-box" evidence="1">
    <location>
        <begin position="9"/>
        <end position="48"/>
    </location>
</feature>
<accession>A0AAV8D6M6</accession>
<dbReference type="SUPFAM" id="SSF81383">
    <property type="entry name" value="F-box domain"/>
    <property type="match status" value="1"/>
</dbReference>
<dbReference type="Proteomes" id="UP001140206">
    <property type="component" value="Chromosome 4"/>
</dbReference>
<organism evidence="2 3">
    <name type="scientific">Rhynchospora pubera</name>
    <dbReference type="NCBI Taxonomy" id="906938"/>
    <lineage>
        <taxon>Eukaryota</taxon>
        <taxon>Viridiplantae</taxon>
        <taxon>Streptophyta</taxon>
        <taxon>Embryophyta</taxon>
        <taxon>Tracheophyta</taxon>
        <taxon>Spermatophyta</taxon>
        <taxon>Magnoliopsida</taxon>
        <taxon>Liliopsida</taxon>
        <taxon>Poales</taxon>
        <taxon>Cyperaceae</taxon>
        <taxon>Cyperoideae</taxon>
        <taxon>Rhynchosporeae</taxon>
        <taxon>Rhynchospora</taxon>
    </lineage>
</organism>
<dbReference type="PANTHER" id="PTHR31672">
    <property type="entry name" value="BNACNNG10540D PROTEIN"/>
    <property type="match status" value="1"/>
</dbReference>
<dbReference type="AlphaFoldDB" id="A0AAV8D6M6"/>
<gene>
    <name evidence="2" type="ORF">LUZ62_072828</name>
</gene>
<evidence type="ECO:0000259" key="1">
    <source>
        <dbReference type="SMART" id="SM00256"/>
    </source>
</evidence>
<name>A0AAV8D6M6_9POAL</name>
<comment type="caution">
    <text evidence="2">The sequence shown here is derived from an EMBL/GenBank/DDBJ whole genome shotgun (WGS) entry which is preliminary data.</text>
</comment>
<dbReference type="Pfam" id="PF12937">
    <property type="entry name" value="F-box-like"/>
    <property type="match status" value="1"/>
</dbReference>
<dbReference type="EMBL" id="JAMFTS010000004">
    <property type="protein sequence ID" value="KAJ4762453.1"/>
    <property type="molecule type" value="Genomic_DNA"/>
</dbReference>
<dbReference type="SMART" id="SM00256">
    <property type="entry name" value="FBOX"/>
    <property type="match status" value="1"/>
</dbReference>
<proteinExistence type="predicted"/>
<dbReference type="InterPro" id="IPR050796">
    <property type="entry name" value="SCF_F-box_component"/>
</dbReference>
<evidence type="ECO:0000313" key="3">
    <source>
        <dbReference type="Proteomes" id="UP001140206"/>
    </source>
</evidence>
<protein>
    <submittedName>
        <fullName evidence="2">F-box protein</fullName>
    </submittedName>
</protein>
<dbReference type="Gene3D" id="1.20.1280.50">
    <property type="match status" value="1"/>
</dbReference>
<keyword evidence="3" id="KW-1185">Reference proteome</keyword>
<dbReference type="InterPro" id="IPR001810">
    <property type="entry name" value="F-box_dom"/>
</dbReference>
<sequence>MAESLLVSNPDILFMILSLLPAEALLRVKSVCRSWARVISDPAFARAHSSRPTPVTSFFTMRLDLGENQIQGFKPFQQGSKFPTSISGILSSGFKAVSSSYGLLCFRRDWVFIVGNPATSHWYVVQGAPPNSPFIFHGAVLIYDPAVSTHFKLAVVLVILDDCEPFKHYMWFKIYSSETSSWAVSSLFIQHWDPKVVSIDGGRIRGSEIYKACKIGRGSICWIDDFESLVGYEISTDTYWNVLTPPCPGSSGKDSWVLEGEGHSEELPRFVDSPFQYDSARGALIVGGRDNGEYFALHLLSSRLEILSRGAEFQPPPWEVFDFPVVPHANTLAPINGAKIGLNVLAREFRRLGLAPLDL</sequence>
<evidence type="ECO:0000313" key="2">
    <source>
        <dbReference type="EMBL" id="KAJ4762453.1"/>
    </source>
</evidence>
<dbReference type="InterPro" id="IPR036047">
    <property type="entry name" value="F-box-like_dom_sf"/>
</dbReference>
<reference evidence="2" key="1">
    <citation type="submission" date="2022-08" db="EMBL/GenBank/DDBJ databases">
        <authorList>
            <person name="Marques A."/>
        </authorList>
    </citation>
    <scope>NUCLEOTIDE SEQUENCE</scope>
    <source>
        <strain evidence="2">RhyPub2mFocal</strain>
        <tissue evidence="2">Leaves</tissue>
    </source>
</reference>